<evidence type="ECO:0000313" key="2">
    <source>
        <dbReference type="Proteomes" id="UP000192940"/>
    </source>
</evidence>
<accession>A0A1X7HSB2</accession>
<sequence>MFYILYIGTDYAFDELKKMLEDHLVHTVEDGEILRTSSEELVISWDWATLSIKEGGQGLRFTSEDYEMELRYSFWFEILSENADWAERLMSFTGHMLSQFKGDCVLESNGDTPILIRRNNRIVVDDKKLKGTRRFPFHALNQNFVEGDIERV</sequence>
<gene>
    <name evidence="1" type="ORF">SAMN05661091_5499</name>
</gene>
<dbReference type="STRING" id="1313296.SAMN05661091_5499"/>
<dbReference type="NCBIfam" id="NF040657">
    <property type="entry name" value="immun_SitI3"/>
    <property type="match status" value="1"/>
</dbReference>
<organism evidence="1 2">
    <name type="scientific">Paenibacillus uliginis N3/975</name>
    <dbReference type="NCBI Taxonomy" id="1313296"/>
    <lineage>
        <taxon>Bacteria</taxon>
        <taxon>Bacillati</taxon>
        <taxon>Bacillota</taxon>
        <taxon>Bacilli</taxon>
        <taxon>Bacillales</taxon>
        <taxon>Paenibacillaceae</taxon>
        <taxon>Paenibacillus</taxon>
    </lineage>
</organism>
<protein>
    <submittedName>
        <fullName evidence="1">Uncharacterized protein</fullName>
    </submittedName>
</protein>
<name>A0A1X7HSB2_9BACL</name>
<dbReference type="RefSeq" id="WP_208916099.1">
    <property type="nucleotide sequence ID" value="NZ_LT840184.1"/>
</dbReference>
<evidence type="ECO:0000313" key="1">
    <source>
        <dbReference type="EMBL" id="SMF91579.1"/>
    </source>
</evidence>
<dbReference type="EMBL" id="LT840184">
    <property type="protein sequence ID" value="SMF91579.1"/>
    <property type="molecule type" value="Genomic_DNA"/>
</dbReference>
<proteinExistence type="predicted"/>
<keyword evidence="2" id="KW-1185">Reference proteome</keyword>
<reference evidence="1 2" key="1">
    <citation type="submission" date="2017-04" db="EMBL/GenBank/DDBJ databases">
        <authorList>
            <person name="Afonso C.L."/>
            <person name="Miller P.J."/>
            <person name="Scott M.A."/>
            <person name="Spackman E."/>
            <person name="Goraichik I."/>
            <person name="Dimitrov K.M."/>
            <person name="Suarez D.L."/>
            <person name="Swayne D.E."/>
        </authorList>
    </citation>
    <scope>NUCLEOTIDE SEQUENCE [LARGE SCALE GENOMIC DNA]</scope>
    <source>
        <strain evidence="1 2">N3/975</strain>
    </source>
</reference>
<dbReference type="InterPro" id="IPR049799">
    <property type="entry name" value="SitI3-like"/>
</dbReference>
<dbReference type="AlphaFoldDB" id="A0A1X7HSB2"/>
<dbReference type="Proteomes" id="UP000192940">
    <property type="component" value="Chromosome I"/>
</dbReference>